<feature type="region of interest" description="Disordered" evidence="1">
    <location>
        <begin position="119"/>
        <end position="152"/>
    </location>
</feature>
<protein>
    <submittedName>
        <fullName evidence="3">Uncharacterized protein</fullName>
    </submittedName>
</protein>
<reference evidence="3" key="1">
    <citation type="submission" date="2022-11" db="UniProtKB">
        <authorList>
            <consortium name="WormBaseParasite"/>
        </authorList>
    </citation>
    <scope>IDENTIFICATION</scope>
</reference>
<evidence type="ECO:0000256" key="1">
    <source>
        <dbReference type="SAM" id="MobiDB-lite"/>
    </source>
</evidence>
<dbReference type="AlphaFoldDB" id="A0A915DI33"/>
<evidence type="ECO:0000313" key="3">
    <source>
        <dbReference type="WBParaSite" id="jg20150"/>
    </source>
</evidence>
<sequence>MEATAVKAENVIKFSLLPPEIQLLTWVKNKNVGAIVRLYSHGAPGDAVDKNGDNLLHIAVKTGDLLVIQAVLMLYGRSHLLYSRTNNEGKRPSDLTFSVEILKCIEIIETGVLSIKNKRNKKSNSDSLSGSGRGDVKCDIDNQSTERTSKKF</sequence>
<organism evidence="2 3">
    <name type="scientific">Ditylenchus dipsaci</name>
    <dbReference type="NCBI Taxonomy" id="166011"/>
    <lineage>
        <taxon>Eukaryota</taxon>
        <taxon>Metazoa</taxon>
        <taxon>Ecdysozoa</taxon>
        <taxon>Nematoda</taxon>
        <taxon>Chromadorea</taxon>
        <taxon>Rhabditida</taxon>
        <taxon>Tylenchina</taxon>
        <taxon>Tylenchomorpha</taxon>
        <taxon>Sphaerularioidea</taxon>
        <taxon>Anguinidae</taxon>
        <taxon>Anguininae</taxon>
        <taxon>Ditylenchus</taxon>
    </lineage>
</organism>
<dbReference type="Pfam" id="PF13637">
    <property type="entry name" value="Ank_4"/>
    <property type="match status" value="1"/>
</dbReference>
<name>A0A915DI33_9BILA</name>
<evidence type="ECO:0000313" key="2">
    <source>
        <dbReference type="Proteomes" id="UP000887574"/>
    </source>
</evidence>
<accession>A0A915DI33</accession>
<keyword evidence="2" id="KW-1185">Reference proteome</keyword>
<dbReference type="InterPro" id="IPR036770">
    <property type="entry name" value="Ankyrin_rpt-contain_sf"/>
</dbReference>
<dbReference type="SUPFAM" id="SSF48403">
    <property type="entry name" value="Ankyrin repeat"/>
    <property type="match status" value="1"/>
</dbReference>
<dbReference type="Proteomes" id="UP000887574">
    <property type="component" value="Unplaced"/>
</dbReference>
<dbReference type="WBParaSite" id="jg20150">
    <property type="protein sequence ID" value="jg20150"/>
    <property type="gene ID" value="jg20150"/>
</dbReference>
<proteinExistence type="predicted"/>
<dbReference type="InterPro" id="IPR002110">
    <property type="entry name" value="Ankyrin_rpt"/>
</dbReference>
<dbReference type="Gene3D" id="1.25.40.20">
    <property type="entry name" value="Ankyrin repeat-containing domain"/>
    <property type="match status" value="1"/>
</dbReference>